<evidence type="ECO:0000313" key="2">
    <source>
        <dbReference type="Proteomes" id="UP001569428"/>
    </source>
</evidence>
<proteinExistence type="predicted"/>
<keyword evidence="2" id="KW-1185">Reference proteome</keyword>
<organism evidence="1 2">
    <name type="scientific">Microbulbifer epialgicus</name>
    <dbReference type="NCBI Taxonomy" id="393907"/>
    <lineage>
        <taxon>Bacteria</taxon>
        <taxon>Pseudomonadati</taxon>
        <taxon>Pseudomonadota</taxon>
        <taxon>Gammaproteobacteria</taxon>
        <taxon>Cellvibrionales</taxon>
        <taxon>Microbulbiferaceae</taxon>
        <taxon>Microbulbifer</taxon>
    </lineage>
</organism>
<gene>
    <name evidence="1" type="ORF">ACCI49_19180</name>
</gene>
<reference evidence="1 2" key="1">
    <citation type="submission" date="2024-08" db="EMBL/GenBank/DDBJ databases">
        <authorList>
            <person name="Ishaq N."/>
        </authorList>
    </citation>
    <scope>NUCLEOTIDE SEQUENCE [LARGE SCALE GENOMIC DNA]</scope>
    <source>
        <strain evidence="1 2">DSM 18651</strain>
    </source>
</reference>
<accession>A0ABV4P4W1</accession>
<dbReference type="EMBL" id="JBGMEK010000066">
    <property type="protein sequence ID" value="MFA0813032.1"/>
    <property type="molecule type" value="Genomic_DNA"/>
</dbReference>
<protein>
    <submittedName>
        <fullName evidence="1">IS3 family transposase</fullName>
    </submittedName>
</protein>
<evidence type="ECO:0000313" key="1">
    <source>
        <dbReference type="EMBL" id="MFA0813032.1"/>
    </source>
</evidence>
<sequence>RFPTRCLMRETVFEYIEIDYIRNRLHSANGYLSPEASEEQLVA</sequence>
<comment type="caution">
    <text evidence="1">The sequence shown here is derived from an EMBL/GenBank/DDBJ whole genome shotgun (WGS) entry which is preliminary data.</text>
</comment>
<feature type="non-terminal residue" evidence="1">
    <location>
        <position position="1"/>
    </location>
</feature>
<dbReference type="Proteomes" id="UP001569428">
    <property type="component" value="Unassembled WGS sequence"/>
</dbReference>
<name>A0ABV4P4W1_9GAMM</name>